<organism evidence="2 3">
    <name type="scientific">Helianthus annuus</name>
    <name type="common">Common sunflower</name>
    <dbReference type="NCBI Taxonomy" id="4232"/>
    <lineage>
        <taxon>Eukaryota</taxon>
        <taxon>Viridiplantae</taxon>
        <taxon>Streptophyta</taxon>
        <taxon>Embryophyta</taxon>
        <taxon>Tracheophyta</taxon>
        <taxon>Spermatophyta</taxon>
        <taxon>Magnoliopsida</taxon>
        <taxon>eudicotyledons</taxon>
        <taxon>Gunneridae</taxon>
        <taxon>Pentapetalae</taxon>
        <taxon>asterids</taxon>
        <taxon>campanulids</taxon>
        <taxon>Asterales</taxon>
        <taxon>Asteraceae</taxon>
        <taxon>Asteroideae</taxon>
        <taxon>Heliantheae alliance</taxon>
        <taxon>Heliantheae</taxon>
        <taxon>Helianthus</taxon>
    </lineage>
</organism>
<dbReference type="Gramene" id="mRNA:HanXRQr2_Chr11g0482491">
    <property type="protein sequence ID" value="mRNA:HanXRQr2_Chr11g0482491"/>
    <property type="gene ID" value="HanXRQr2_Chr11g0482491"/>
</dbReference>
<sequence length="109" mass="12111">MSSGSSWTSNATVRSNAVCSCGAATCIRTSWTEANPGRRFLCCTDGCGLLRWIEPPISCPGCERILPSLLRLNKENLNLMRLKAKEAEARRLKFVLGVSWLLFLIYVVM</sequence>
<gene>
    <name evidence="2" type="ORF">HanXRQr2_Chr11g0482491</name>
</gene>
<dbReference type="EMBL" id="MNCJ02000326">
    <property type="protein sequence ID" value="KAF5781350.1"/>
    <property type="molecule type" value="Genomic_DNA"/>
</dbReference>
<keyword evidence="1" id="KW-1133">Transmembrane helix</keyword>
<comment type="caution">
    <text evidence="2">The sequence shown here is derived from an EMBL/GenBank/DDBJ whole genome shotgun (WGS) entry which is preliminary data.</text>
</comment>
<protein>
    <recommendedName>
        <fullName evidence="4">Zinc finger, GRF-type</fullName>
    </recommendedName>
</protein>
<name>A0A9K3HNI1_HELAN</name>
<keyword evidence="1" id="KW-0472">Membrane</keyword>
<evidence type="ECO:0000256" key="1">
    <source>
        <dbReference type="SAM" id="Phobius"/>
    </source>
</evidence>
<dbReference type="Proteomes" id="UP000215914">
    <property type="component" value="Unassembled WGS sequence"/>
</dbReference>
<dbReference type="AlphaFoldDB" id="A0A9K3HNI1"/>
<feature type="transmembrane region" description="Helical" evidence="1">
    <location>
        <begin position="91"/>
        <end position="108"/>
    </location>
</feature>
<evidence type="ECO:0008006" key="4">
    <source>
        <dbReference type="Google" id="ProtNLM"/>
    </source>
</evidence>
<evidence type="ECO:0000313" key="3">
    <source>
        <dbReference type="Proteomes" id="UP000215914"/>
    </source>
</evidence>
<dbReference type="PANTHER" id="PTHR33248">
    <property type="entry name" value="ZINC ION-BINDING PROTEIN"/>
    <property type="match status" value="1"/>
</dbReference>
<reference evidence="2" key="1">
    <citation type="journal article" date="2017" name="Nature">
        <title>The sunflower genome provides insights into oil metabolism, flowering and Asterid evolution.</title>
        <authorList>
            <person name="Badouin H."/>
            <person name="Gouzy J."/>
            <person name="Grassa C.J."/>
            <person name="Murat F."/>
            <person name="Staton S.E."/>
            <person name="Cottret L."/>
            <person name="Lelandais-Briere C."/>
            <person name="Owens G.L."/>
            <person name="Carrere S."/>
            <person name="Mayjonade B."/>
            <person name="Legrand L."/>
            <person name="Gill N."/>
            <person name="Kane N.C."/>
            <person name="Bowers J.E."/>
            <person name="Hubner S."/>
            <person name="Bellec A."/>
            <person name="Berard A."/>
            <person name="Berges H."/>
            <person name="Blanchet N."/>
            <person name="Boniface M.C."/>
            <person name="Brunel D."/>
            <person name="Catrice O."/>
            <person name="Chaidir N."/>
            <person name="Claudel C."/>
            <person name="Donnadieu C."/>
            <person name="Faraut T."/>
            <person name="Fievet G."/>
            <person name="Helmstetter N."/>
            <person name="King M."/>
            <person name="Knapp S.J."/>
            <person name="Lai Z."/>
            <person name="Le Paslier M.C."/>
            <person name="Lippi Y."/>
            <person name="Lorenzon L."/>
            <person name="Mandel J.R."/>
            <person name="Marage G."/>
            <person name="Marchand G."/>
            <person name="Marquand E."/>
            <person name="Bret-Mestries E."/>
            <person name="Morien E."/>
            <person name="Nambeesan S."/>
            <person name="Nguyen T."/>
            <person name="Pegot-Espagnet P."/>
            <person name="Pouilly N."/>
            <person name="Raftis F."/>
            <person name="Sallet E."/>
            <person name="Schiex T."/>
            <person name="Thomas J."/>
            <person name="Vandecasteele C."/>
            <person name="Vares D."/>
            <person name="Vear F."/>
            <person name="Vautrin S."/>
            <person name="Crespi M."/>
            <person name="Mangin B."/>
            <person name="Burke J.M."/>
            <person name="Salse J."/>
            <person name="Munos S."/>
            <person name="Vincourt P."/>
            <person name="Rieseberg L.H."/>
            <person name="Langlade N.B."/>
        </authorList>
    </citation>
    <scope>NUCLEOTIDE SEQUENCE</scope>
    <source>
        <tissue evidence="2">Leaves</tissue>
    </source>
</reference>
<keyword evidence="3" id="KW-1185">Reference proteome</keyword>
<accession>A0A9K3HNI1</accession>
<reference evidence="2" key="2">
    <citation type="submission" date="2020-06" db="EMBL/GenBank/DDBJ databases">
        <title>Helianthus annuus Genome sequencing and assembly Release 2.</title>
        <authorList>
            <person name="Gouzy J."/>
            <person name="Langlade N."/>
            <person name="Munos S."/>
        </authorList>
    </citation>
    <scope>NUCLEOTIDE SEQUENCE</scope>
    <source>
        <tissue evidence="2">Leaves</tissue>
    </source>
</reference>
<keyword evidence="1" id="KW-0812">Transmembrane</keyword>
<evidence type="ECO:0000313" key="2">
    <source>
        <dbReference type="EMBL" id="KAF5781350.1"/>
    </source>
</evidence>
<proteinExistence type="predicted"/>